<dbReference type="KEGG" id="vg:26516686"/>
<name>A0A0C5AIT8_9CAUD</name>
<dbReference type="Proteomes" id="UP000032135">
    <property type="component" value="Segment"/>
</dbReference>
<sequence length="190" mass="21771">MTTWNKQIENRNFLSPIGFKMVMPKFPKVVYFSQSAAIPAITITQPMQSTRYGRQLPLEGTFQYEDFEMSFIIDEDMENYLLLHNWLRALGVPEKGAERTEFIKFIKDRFNSDGKDWDLISADASMTVLNSNFNANFNVVFKGLFPVSLQGLDFNATIDGTQYATATATFKYLLYEIQSGETNVRSASYE</sequence>
<reference evidence="1 2" key="1">
    <citation type="submission" date="2014-11" db="EMBL/GenBank/DDBJ databases">
        <authorList>
            <person name="Fedida A."/>
            <person name="Lindell D."/>
        </authorList>
    </citation>
    <scope>NUCLEOTIDE SEQUENCE [LARGE SCALE GENOMIC DNA]</scope>
</reference>
<evidence type="ECO:0000313" key="2">
    <source>
        <dbReference type="Proteomes" id="UP000032135"/>
    </source>
</evidence>
<dbReference type="RefSeq" id="YP_009188216.1">
    <property type="nucleotide sequence ID" value="NC_028663.1"/>
</dbReference>
<evidence type="ECO:0000313" key="1">
    <source>
        <dbReference type="EMBL" id="AJK27568.1"/>
    </source>
</evidence>
<gene>
    <name evidence="1" type="ORF">PTIM40_141</name>
</gene>
<proteinExistence type="predicted"/>
<keyword evidence="2" id="KW-1185">Reference proteome</keyword>
<dbReference type="OrthoDB" id="11402at10239"/>
<dbReference type="EMBL" id="KP211958">
    <property type="protein sequence ID" value="AJK27568.1"/>
    <property type="molecule type" value="Genomic_DNA"/>
</dbReference>
<organism evidence="1 2">
    <name type="scientific">Cyanophage P-TIM40</name>
    <dbReference type="NCBI Taxonomy" id="1589733"/>
    <lineage>
        <taxon>Viruses</taxon>
        <taxon>Duplodnaviria</taxon>
        <taxon>Heunggongvirae</taxon>
        <taxon>Uroviricota</taxon>
        <taxon>Caudoviricetes</taxon>
        <taxon>Pantevenvirales</taxon>
        <taxon>Kyanoviridae</taxon>
        <taxon>Libanvirus</taxon>
        <taxon>Libanvirus ptim40</taxon>
    </lineage>
</organism>
<accession>A0A0C5AIT8</accession>
<protein>
    <submittedName>
        <fullName evidence="1">Tail completion and sheath stabilizer</fullName>
    </submittedName>
</protein>
<dbReference type="GeneID" id="26516686"/>